<feature type="compositionally biased region" description="Low complexity" evidence="1">
    <location>
        <begin position="41"/>
        <end position="50"/>
    </location>
</feature>
<feature type="region of interest" description="Disordered" evidence="1">
    <location>
        <begin position="1"/>
        <end position="153"/>
    </location>
</feature>
<feature type="region of interest" description="Disordered" evidence="1">
    <location>
        <begin position="187"/>
        <end position="214"/>
    </location>
</feature>
<feature type="compositionally biased region" description="Basic residues" evidence="1">
    <location>
        <begin position="115"/>
        <end position="127"/>
    </location>
</feature>
<evidence type="ECO:0000256" key="1">
    <source>
        <dbReference type="SAM" id="MobiDB-lite"/>
    </source>
</evidence>
<organism evidence="2 3">
    <name type="scientific">Favolaschia claudopus</name>
    <dbReference type="NCBI Taxonomy" id="2862362"/>
    <lineage>
        <taxon>Eukaryota</taxon>
        <taxon>Fungi</taxon>
        <taxon>Dikarya</taxon>
        <taxon>Basidiomycota</taxon>
        <taxon>Agaricomycotina</taxon>
        <taxon>Agaricomycetes</taxon>
        <taxon>Agaricomycetidae</taxon>
        <taxon>Agaricales</taxon>
        <taxon>Marasmiineae</taxon>
        <taxon>Mycenaceae</taxon>
        <taxon>Favolaschia</taxon>
    </lineage>
</organism>
<protein>
    <submittedName>
        <fullName evidence="2">Uncharacterized protein</fullName>
    </submittedName>
</protein>
<evidence type="ECO:0000313" key="2">
    <source>
        <dbReference type="EMBL" id="KAK7058076.1"/>
    </source>
</evidence>
<feature type="compositionally biased region" description="Basic residues" evidence="1">
    <location>
        <begin position="201"/>
        <end position="211"/>
    </location>
</feature>
<dbReference type="EMBL" id="JAWWNJ010000004">
    <property type="protein sequence ID" value="KAK7058076.1"/>
    <property type="molecule type" value="Genomic_DNA"/>
</dbReference>
<dbReference type="Proteomes" id="UP001362999">
    <property type="component" value="Unassembled WGS sequence"/>
</dbReference>
<comment type="caution">
    <text evidence="2">The sequence shown here is derived from an EMBL/GenBank/DDBJ whole genome shotgun (WGS) entry which is preliminary data.</text>
</comment>
<evidence type="ECO:0000313" key="3">
    <source>
        <dbReference type="Proteomes" id="UP001362999"/>
    </source>
</evidence>
<sequence length="232" mass="26209">MRGYIPPTRTIEDGSQRGDIISSAPPHLPATDHHHHHQRFTTKTVTAATTHSSLIGPKHFQTTSTSTAVPPPHSNPHTRKSREWRRHRAHRGRPPPNICPKHWRPSTPSLLSTTAHHHQRRRRRQRCRSPACPTAVPTLQSPQTQAARAGGGTIPVLRADTDERDRRLASPPDVCPKHRRHLLLLSPIPSLHDGPTNPTRLQRRRRGRRQRTASFLPTASTTARRFPITMGR</sequence>
<feature type="compositionally biased region" description="Polar residues" evidence="1">
    <location>
        <begin position="137"/>
        <end position="146"/>
    </location>
</feature>
<reference evidence="2 3" key="1">
    <citation type="journal article" date="2024" name="J Genomics">
        <title>Draft genome sequencing and assembly of Favolaschia claudopus CIRM-BRFM 2984 isolated from oak limbs.</title>
        <authorList>
            <person name="Navarro D."/>
            <person name="Drula E."/>
            <person name="Chaduli D."/>
            <person name="Cazenave R."/>
            <person name="Ahrendt S."/>
            <person name="Wang J."/>
            <person name="Lipzen A."/>
            <person name="Daum C."/>
            <person name="Barry K."/>
            <person name="Grigoriev I.V."/>
            <person name="Favel A."/>
            <person name="Rosso M.N."/>
            <person name="Martin F."/>
        </authorList>
    </citation>
    <scope>NUCLEOTIDE SEQUENCE [LARGE SCALE GENOMIC DNA]</scope>
    <source>
        <strain evidence="2 3">CIRM-BRFM 2984</strain>
    </source>
</reference>
<name>A0AAW0E1S0_9AGAR</name>
<feature type="compositionally biased region" description="Basic residues" evidence="1">
    <location>
        <begin position="76"/>
        <end position="93"/>
    </location>
</feature>
<accession>A0AAW0E1S0</accession>
<keyword evidence="3" id="KW-1185">Reference proteome</keyword>
<dbReference type="AlphaFoldDB" id="A0AAW0E1S0"/>
<proteinExistence type="predicted"/>
<gene>
    <name evidence="2" type="ORF">R3P38DRAFT_1193061</name>
</gene>